<gene>
    <name evidence="4" type="ORF">ACIGXA_24045</name>
</gene>
<evidence type="ECO:0000313" key="5">
    <source>
        <dbReference type="Proteomes" id="UP001614394"/>
    </source>
</evidence>
<dbReference type="Gene3D" id="3.40.50.2000">
    <property type="entry name" value="Glycogen Phosphorylase B"/>
    <property type="match status" value="2"/>
</dbReference>
<dbReference type="InterPro" id="IPR050426">
    <property type="entry name" value="Glycosyltransferase_28"/>
</dbReference>
<organism evidence="4 5">
    <name type="scientific">Streptomyces fildesensis</name>
    <dbReference type="NCBI Taxonomy" id="375757"/>
    <lineage>
        <taxon>Bacteria</taxon>
        <taxon>Bacillati</taxon>
        <taxon>Actinomycetota</taxon>
        <taxon>Actinomycetes</taxon>
        <taxon>Kitasatosporales</taxon>
        <taxon>Streptomycetaceae</taxon>
        <taxon>Streptomyces</taxon>
    </lineage>
</organism>
<dbReference type="Pfam" id="PF06722">
    <property type="entry name" value="EryCIII-like_C"/>
    <property type="match status" value="1"/>
</dbReference>
<reference evidence="4 5" key="1">
    <citation type="submission" date="2024-10" db="EMBL/GenBank/DDBJ databases">
        <title>The Natural Products Discovery Center: Release of the First 8490 Sequenced Strains for Exploring Actinobacteria Biosynthetic Diversity.</title>
        <authorList>
            <person name="Kalkreuter E."/>
            <person name="Kautsar S.A."/>
            <person name="Yang D."/>
            <person name="Bader C.D."/>
            <person name="Teijaro C.N."/>
            <person name="Fluegel L."/>
            <person name="Davis C.M."/>
            <person name="Simpson J.R."/>
            <person name="Lauterbach L."/>
            <person name="Steele A.D."/>
            <person name="Gui C."/>
            <person name="Meng S."/>
            <person name="Li G."/>
            <person name="Viehrig K."/>
            <person name="Ye F."/>
            <person name="Su P."/>
            <person name="Kiefer A.F."/>
            <person name="Nichols A."/>
            <person name="Cepeda A.J."/>
            <person name="Yan W."/>
            <person name="Fan B."/>
            <person name="Jiang Y."/>
            <person name="Adhikari A."/>
            <person name="Zheng C.-J."/>
            <person name="Schuster L."/>
            <person name="Cowan T.M."/>
            <person name="Smanski M.J."/>
            <person name="Chevrette M.G."/>
            <person name="De Carvalho L.P.S."/>
            <person name="Shen B."/>
        </authorList>
    </citation>
    <scope>NUCLEOTIDE SEQUENCE [LARGE SCALE GENOMIC DNA]</scope>
    <source>
        <strain evidence="4 5">NPDC053399</strain>
    </source>
</reference>
<sequence>MRILIVTAGSRGDVAPYTGLGARLRTAGHQVSVATHTGFAASVREAGLGFHALPADPRAELSSAAGQRLLHAGTGARAVIELLRMGRALMPAMGQGILAAASHGTDLLLLSATTAPLGRVVAEALGVPSMGVFLQPLAPTGAFAPLLAGNRVQGGAHVNRLAGRTVQTATDRLFAPTVRALRRQLGLPARSAPAQRRRDVRQIWPVLHGFSPSVVPRPADWPPGMRVAGYWWPAPTPDWHPSPQLADFLRAGPPPVYVGFGSLVVADAERLGSIVTAALRSAGLRAVVQPGWTGLKVTGDDVLTVDEAPHHWLFPRMAAVVHHAGAGTTAAGLRAGVPAVPVPAQMDAPFWAARLTHLGVGPRPIPLRDLSAARLVTALRQATDTPAFRDRAEALATRIAGEDGAGAVVAAVGRLSGG</sequence>
<proteinExistence type="predicted"/>
<name>A0ABW8CE13_9ACTN</name>
<keyword evidence="1" id="KW-0808">Transferase</keyword>
<accession>A0ABW8CE13</accession>
<dbReference type="CDD" id="cd03784">
    <property type="entry name" value="GT1_Gtf-like"/>
    <property type="match status" value="1"/>
</dbReference>
<evidence type="ECO:0000259" key="2">
    <source>
        <dbReference type="Pfam" id="PF03033"/>
    </source>
</evidence>
<comment type="caution">
    <text evidence="4">The sequence shown here is derived from an EMBL/GenBank/DDBJ whole genome shotgun (WGS) entry which is preliminary data.</text>
</comment>
<feature type="domain" description="Erythromycin biosynthesis protein CIII-like C-terminal" evidence="3">
    <location>
        <begin position="299"/>
        <end position="402"/>
    </location>
</feature>
<evidence type="ECO:0000256" key="1">
    <source>
        <dbReference type="ARBA" id="ARBA00022679"/>
    </source>
</evidence>
<protein>
    <submittedName>
        <fullName evidence="4">Glycosyltransferase</fullName>
    </submittedName>
</protein>
<evidence type="ECO:0000313" key="4">
    <source>
        <dbReference type="EMBL" id="MFI9103601.1"/>
    </source>
</evidence>
<feature type="domain" description="Glycosyltransferase family 28 N-terminal" evidence="2">
    <location>
        <begin position="3"/>
        <end position="136"/>
    </location>
</feature>
<dbReference type="PANTHER" id="PTHR48050:SF13">
    <property type="entry name" value="STEROL 3-BETA-GLUCOSYLTRANSFERASE UGT80A2"/>
    <property type="match status" value="1"/>
</dbReference>
<dbReference type="InterPro" id="IPR004276">
    <property type="entry name" value="GlycoTrans_28_N"/>
</dbReference>
<dbReference type="EMBL" id="JBITYG010000007">
    <property type="protein sequence ID" value="MFI9103601.1"/>
    <property type="molecule type" value="Genomic_DNA"/>
</dbReference>
<dbReference type="Pfam" id="PF03033">
    <property type="entry name" value="Glyco_transf_28"/>
    <property type="match status" value="1"/>
</dbReference>
<dbReference type="Proteomes" id="UP001614394">
    <property type="component" value="Unassembled WGS sequence"/>
</dbReference>
<dbReference type="SUPFAM" id="SSF53756">
    <property type="entry name" value="UDP-Glycosyltransferase/glycogen phosphorylase"/>
    <property type="match status" value="1"/>
</dbReference>
<evidence type="ECO:0000259" key="3">
    <source>
        <dbReference type="Pfam" id="PF06722"/>
    </source>
</evidence>
<keyword evidence="5" id="KW-1185">Reference proteome</keyword>
<dbReference type="InterPro" id="IPR002213">
    <property type="entry name" value="UDP_glucos_trans"/>
</dbReference>
<dbReference type="RefSeq" id="WP_399652865.1">
    <property type="nucleotide sequence ID" value="NZ_JBITYG010000007.1"/>
</dbReference>
<dbReference type="PANTHER" id="PTHR48050">
    <property type="entry name" value="STEROL 3-BETA-GLUCOSYLTRANSFERASE"/>
    <property type="match status" value="1"/>
</dbReference>
<dbReference type="InterPro" id="IPR010610">
    <property type="entry name" value="EryCIII-like_C"/>
</dbReference>